<keyword evidence="3" id="KW-0597">Phosphoprotein</keyword>
<dbReference type="PANTHER" id="PTHR24421">
    <property type="entry name" value="NITRATE/NITRITE SENSOR PROTEIN NARX-RELATED"/>
    <property type="match status" value="1"/>
</dbReference>
<reference evidence="12 13" key="1">
    <citation type="submission" date="2021-03" db="EMBL/GenBank/DDBJ databases">
        <title>Sequencing the genomes of 1000 actinobacteria strains.</title>
        <authorList>
            <person name="Klenk H.-P."/>
        </authorList>
    </citation>
    <scope>NUCLEOTIDE SEQUENCE [LARGE SCALE GENOMIC DNA]</scope>
    <source>
        <strain evidence="12 13">DSM 45256</strain>
    </source>
</reference>
<keyword evidence="10" id="KW-0812">Transmembrane</keyword>
<dbReference type="GO" id="GO:0016301">
    <property type="term" value="F:kinase activity"/>
    <property type="evidence" value="ECO:0007669"/>
    <property type="project" value="UniProtKB-KW"/>
</dbReference>
<dbReference type="PANTHER" id="PTHR24421:SF10">
    <property type="entry name" value="NITRATE_NITRITE SENSOR PROTEIN NARQ"/>
    <property type="match status" value="1"/>
</dbReference>
<dbReference type="EC" id="2.7.13.3" evidence="2"/>
<organism evidence="12 13">
    <name type="scientific">Pseudonocardia parietis</name>
    <dbReference type="NCBI Taxonomy" id="570936"/>
    <lineage>
        <taxon>Bacteria</taxon>
        <taxon>Bacillati</taxon>
        <taxon>Actinomycetota</taxon>
        <taxon>Actinomycetes</taxon>
        <taxon>Pseudonocardiales</taxon>
        <taxon>Pseudonocardiaceae</taxon>
        <taxon>Pseudonocardia</taxon>
    </lineage>
</organism>
<evidence type="ECO:0000256" key="2">
    <source>
        <dbReference type="ARBA" id="ARBA00012438"/>
    </source>
</evidence>
<keyword evidence="10" id="KW-0472">Membrane</keyword>
<proteinExistence type="predicted"/>
<accession>A0ABS4VTN5</accession>
<evidence type="ECO:0000313" key="12">
    <source>
        <dbReference type="EMBL" id="MBP2367282.1"/>
    </source>
</evidence>
<name>A0ABS4VTN5_9PSEU</name>
<evidence type="ECO:0000256" key="1">
    <source>
        <dbReference type="ARBA" id="ARBA00000085"/>
    </source>
</evidence>
<feature type="coiled-coil region" evidence="9">
    <location>
        <begin position="136"/>
        <end position="170"/>
    </location>
</feature>
<dbReference type="InterPro" id="IPR050482">
    <property type="entry name" value="Sensor_HK_TwoCompSys"/>
</dbReference>
<keyword evidence="8" id="KW-0902">Two-component regulatory system</keyword>
<feature type="transmembrane region" description="Helical" evidence="10">
    <location>
        <begin position="91"/>
        <end position="109"/>
    </location>
</feature>
<evidence type="ECO:0000256" key="10">
    <source>
        <dbReference type="SAM" id="Phobius"/>
    </source>
</evidence>
<dbReference type="EMBL" id="JAGINU010000001">
    <property type="protein sequence ID" value="MBP2367282.1"/>
    <property type="molecule type" value="Genomic_DNA"/>
</dbReference>
<evidence type="ECO:0000256" key="4">
    <source>
        <dbReference type="ARBA" id="ARBA00022679"/>
    </source>
</evidence>
<dbReference type="Pfam" id="PF07730">
    <property type="entry name" value="HisKA_3"/>
    <property type="match status" value="1"/>
</dbReference>
<evidence type="ECO:0000256" key="8">
    <source>
        <dbReference type="ARBA" id="ARBA00023012"/>
    </source>
</evidence>
<feature type="transmembrane region" description="Helical" evidence="10">
    <location>
        <begin position="33"/>
        <end position="50"/>
    </location>
</feature>
<dbReference type="Gene3D" id="3.30.565.10">
    <property type="entry name" value="Histidine kinase-like ATPase, C-terminal domain"/>
    <property type="match status" value="1"/>
</dbReference>
<feature type="transmembrane region" description="Helical" evidence="10">
    <location>
        <begin position="6"/>
        <end position="26"/>
    </location>
</feature>
<comment type="caution">
    <text evidence="12">The sequence shown here is derived from an EMBL/GenBank/DDBJ whole genome shotgun (WGS) entry which is preliminary data.</text>
</comment>
<dbReference type="Gene3D" id="1.20.5.1930">
    <property type="match status" value="1"/>
</dbReference>
<protein>
    <recommendedName>
        <fullName evidence="2">histidine kinase</fullName>
        <ecNumber evidence="2">2.7.13.3</ecNumber>
    </recommendedName>
</protein>
<feature type="transmembrane region" description="Helical" evidence="10">
    <location>
        <begin position="56"/>
        <end position="82"/>
    </location>
</feature>
<keyword evidence="4" id="KW-0808">Transferase</keyword>
<keyword evidence="6 12" id="KW-0418">Kinase</keyword>
<evidence type="ECO:0000256" key="7">
    <source>
        <dbReference type="ARBA" id="ARBA00022840"/>
    </source>
</evidence>
<dbReference type="InterPro" id="IPR036890">
    <property type="entry name" value="HATPase_C_sf"/>
</dbReference>
<evidence type="ECO:0000256" key="6">
    <source>
        <dbReference type="ARBA" id="ARBA00022777"/>
    </source>
</evidence>
<keyword evidence="9" id="KW-0175">Coiled coil</keyword>
<keyword evidence="10" id="KW-1133">Transmembrane helix</keyword>
<dbReference type="InterPro" id="IPR011712">
    <property type="entry name" value="Sig_transdc_His_kin_sub3_dim/P"/>
</dbReference>
<feature type="domain" description="Signal transduction histidine kinase subgroup 3 dimerisation and phosphoacceptor" evidence="11">
    <location>
        <begin position="168"/>
        <end position="233"/>
    </location>
</feature>
<evidence type="ECO:0000259" key="11">
    <source>
        <dbReference type="Pfam" id="PF07730"/>
    </source>
</evidence>
<keyword evidence="13" id="KW-1185">Reference proteome</keyword>
<dbReference type="CDD" id="cd16917">
    <property type="entry name" value="HATPase_UhpB-NarQ-NarX-like"/>
    <property type="match status" value="1"/>
</dbReference>
<gene>
    <name evidence="12" type="ORF">JOF36_002978</name>
</gene>
<evidence type="ECO:0000313" key="13">
    <source>
        <dbReference type="Proteomes" id="UP001519295"/>
    </source>
</evidence>
<dbReference type="SUPFAM" id="SSF55874">
    <property type="entry name" value="ATPase domain of HSP90 chaperone/DNA topoisomerase II/histidine kinase"/>
    <property type="match status" value="1"/>
</dbReference>
<keyword evidence="7" id="KW-0067">ATP-binding</keyword>
<dbReference type="Proteomes" id="UP001519295">
    <property type="component" value="Unassembled WGS sequence"/>
</dbReference>
<dbReference type="RefSeq" id="WP_210027412.1">
    <property type="nucleotide sequence ID" value="NZ_JAGINU010000001.1"/>
</dbReference>
<evidence type="ECO:0000256" key="5">
    <source>
        <dbReference type="ARBA" id="ARBA00022741"/>
    </source>
</evidence>
<sequence length="377" mass="39897">MLRPAVRSAIVMIAVAAAGLTMGEALVTDAGRIALLVLGLAAIGCVPWRYRYPWAFVLGSILVGNVSLIATYLPLVGVFVIATRRRTTETVLVLVLSVAAAAANIYRGIPDLQEMLLLLGGAAALLTSSAVGGLLAGNRRAMVDDLRERLARAEAEQVERDEQARAAERRRIAGEMHDRLGHRLSLLSVHAGALVLRTDLSAETVRESAQVLRDTTHRAMEDLRTIVQVLHEPPCPDAVEPEDTEDLTAVEQLVSEARAAGADVSLRSTALLLVSPPGRPLAGVAYRVVREGLTNAARHSPGAAVEIVLDGRPGRDLTVTVHSGCTGEGPAPQGAGTGLVGLRERVETLTGGTLAHGPLPDGYRLRAVLPWTKEKDA</sequence>
<feature type="transmembrane region" description="Helical" evidence="10">
    <location>
        <begin position="115"/>
        <end position="137"/>
    </location>
</feature>
<keyword evidence="5" id="KW-0547">Nucleotide-binding</keyword>
<comment type="catalytic activity">
    <reaction evidence="1">
        <text>ATP + protein L-histidine = ADP + protein N-phospho-L-histidine.</text>
        <dbReference type="EC" id="2.7.13.3"/>
    </reaction>
</comment>
<evidence type="ECO:0000256" key="9">
    <source>
        <dbReference type="SAM" id="Coils"/>
    </source>
</evidence>
<evidence type="ECO:0000256" key="3">
    <source>
        <dbReference type="ARBA" id="ARBA00022553"/>
    </source>
</evidence>